<evidence type="ECO:0000313" key="2">
    <source>
        <dbReference type="Proteomes" id="UP001144978"/>
    </source>
</evidence>
<evidence type="ECO:0000313" key="1">
    <source>
        <dbReference type="EMBL" id="KAJ3007713.1"/>
    </source>
</evidence>
<name>A0ACC1Q4D5_9APHY</name>
<protein>
    <submittedName>
        <fullName evidence="1">Uncharacterized protein</fullName>
    </submittedName>
</protein>
<dbReference type="EMBL" id="JANSHE010000719">
    <property type="protein sequence ID" value="KAJ3007713.1"/>
    <property type="molecule type" value="Genomic_DNA"/>
</dbReference>
<organism evidence="1 2">
    <name type="scientific">Trametes sanguinea</name>
    <dbReference type="NCBI Taxonomy" id="158606"/>
    <lineage>
        <taxon>Eukaryota</taxon>
        <taxon>Fungi</taxon>
        <taxon>Dikarya</taxon>
        <taxon>Basidiomycota</taxon>
        <taxon>Agaricomycotina</taxon>
        <taxon>Agaricomycetes</taxon>
        <taxon>Polyporales</taxon>
        <taxon>Polyporaceae</taxon>
        <taxon>Trametes</taxon>
    </lineage>
</organism>
<accession>A0ACC1Q4D5</accession>
<proteinExistence type="predicted"/>
<comment type="caution">
    <text evidence="1">The sequence shown here is derived from an EMBL/GenBank/DDBJ whole genome shotgun (WGS) entry which is preliminary data.</text>
</comment>
<sequence>MVIIRYGIFRTAVRWDLFLRAALNWTAPVVDPVHHSATITVGSRVARPDVINTPELSDITRRLMRQSNIAGLSLGIARLHYARHNDEFGSWGIMSEEGGNVTADTLFNIGSCSKAVLAYSMGILMEDFRSGRNRTSLPPGVSELTWNTKVGDLLPEADWKLADEWATREANIGDALSHVTGVPRHDFAWFGNDTAQDVVRRLRHLTMTNGLRMQWDYNNQVQFPMYILAAHIISQYAKMPYTVFATDRVFRPLEMSATTFSPTTAALTGNLSHAWSDAGRRLPYWLNADVMDNMEMLAGPGGVALSARDMTKWMREVLPWASNILPERLPHSNPAYDATTARAIVIGRAPVPLVYHSGAVPGFRTLTILLPMEGAGVVSLANSDDPLAVHEITAFNAVHRITGLPLLGSGQILEATGYGILPDLICHRLGAPGYLQVPEASSEISQVTVEQQLPLEVFVGTYSNVGYGDFTLCVPSTTSAYCNRVHAAFDSTQNASSPAALLAEWPCLLATHLRLEQPYPDRPNLLWMTTHFIFQEGYGRDRSAGYLRGHFMSAAMTFLSARSTADEDWLDNTACPLLRPYLVALFLEAIFFGAFSVTYTAGVWSIMWVNYPGKPTTKDWVIALASTVMWALAFAHVVLTFCIATSGFADYTGSADAVWNTLLHQSAWSDGLSMGSARFAIYVTQTLMGDAFMLCYQIFRVFVVWGRRVSVIVLPVLLVMINAEFTGASLHLYPKYAGPGCIARAYS</sequence>
<gene>
    <name evidence="1" type="ORF">NUW54_g3438</name>
</gene>
<reference evidence="1" key="1">
    <citation type="submission" date="2022-08" db="EMBL/GenBank/DDBJ databases">
        <title>Genome Sequence of Pycnoporus sanguineus.</title>
        <authorList>
            <person name="Buettner E."/>
        </authorList>
    </citation>
    <scope>NUCLEOTIDE SEQUENCE</scope>
    <source>
        <strain evidence="1">CG-C14</strain>
    </source>
</reference>
<dbReference type="Proteomes" id="UP001144978">
    <property type="component" value="Unassembled WGS sequence"/>
</dbReference>
<keyword evidence="2" id="KW-1185">Reference proteome</keyword>